<accession>A0A916JWH7</accession>
<reference evidence="3" key="1">
    <citation type="submission" date="2021-06" db="EMBL/GenBank/DDBJ databases">
        <authorList>
            <person name="Criscuolo A."/>
        </authorList>
    </citation>
    <scope>NUCLEOTIDE SEQUENCE</scope>
    <source>
        <strain evidence="3">CIP111803</strain>
    </source>
</reference>
<dbReference type="EC" id="1.14.14.-" evidence="3"/>
<dbReference type="InterPro" id="IPR001128">
    <property type="entry name" value="Cyt_P450"/>
</dbReference>
<keyword evidence="4" id="KW-1185">Reference proteome</keyword>
<keyword evidence="2" id="KW-0408">Iron</keyword>
<dbReference type="AlphaFoldDB" id="A0A916JWH7"/>
<name>A0A916JWH7_9MICO</name>
<dbReference type="RefSeq" id="WP_218114907.1">
    <property type="nucleotide sequence ID" value="NZ_CAJVAP010000012.1"/>
</dbReference>
<comment type="caution">
    <text evidence="3">The sequence shown here is derived from an EMBL/GenBank/DDBJ whole genome shotgun (WGS) entry which is preliminary data.</text>
</comment>
<keyword evidence="2" id="KW-0479">Metal-binding</keyword>
<dbReference type="GO" id="GO:0004497">
    <property type="term" value="F:monooxygenase activity"/>
    <property type="evidence" value="ECO:0007669"/>
    <property type="project" value="UniProtKB-KW"/>
</dbReference>
<evidence type="ECO:0000256" key="1">
    <source>
        <dbReference type="ARBA" id="ARBA00010617"/>
    </source>
</evidence>
<comment type="similarity">
    <text evidence="1 2">Belongs to the cytochrome P450 family.</text>
</comment>
<dbReference type="GO" id="GO:0005506">
    <property type="term" value="F:iron ion binding"/>
    <property type="evidence" value="ECO:0007669"/>
    <property type="project" value="InterPro"/>
</dbReference>
<dbReference type="Proteomes" id="UP000693892">
    <property type="component" value="Unassembled WGS sequence"/>
</dbReference>
<dbReference type="GO" id="GO:0020037">
    <property type="term" value="F:heme binding"/>
    <property type="evidence" value="ECO:0007669"/>
    <property type="project" value="InterPro"/>
</dbReference>
<dbReference type="EMBL" id="CAJVAP010000012">
    <property type="protein sequence ID" value="CAG7610278.1"/>
    <property type="molecule type" value="Genomic_DNA"/>
</dbReference>
<protein>
    <submittedName>
        <fullName evidence="3">Aromatic O-demethylase, cytochrome P450 subunit</fullName>
        <ecNumber evidence="3">1.14.14.-</ecNumber>
    </submittedName>
</protein>
<evidence type="ECO:0000313" key="3">
    <source>
        <dbReference type="EMBL" id="CAG7610278.1"/>
    </source>
</evidence>
<evidence type="ECO:0000256" key="2">
    <source>
        <dbReference type="RuleBase" id="RU000461"/>
    </source>
</evidence>
<keyword evidence="2" id="KW-0503">Monooxygenase</keyword>
<dbReference type="Pfam" id="PF00067">
    <property type="entry name" value="p450"/>
    <property type="match status" value="1"/>
</dbReference>
<dbReference type="InterPro" id="IPR017972">
    <property type="entry name" value="Cyt_P450_CS"/>
</dbReference>
<evidence type="ECO:0000313" key="4">
    <source>
        <dbReference type="Proteomes" id="UP000693892"/>
    </source>
</evidence>
<proteinExistence type="inferred from homology"/>
<keyword evidence="2 3" id="KW-0560">Oxidoreductase</keyword>
<dbReference type="PANTHER" id="PTHR46696">
    <property type="entry name" value="P450, PUTATIVE (EUROFUNG)-RELATED"/>
    <property type="match status" value="1"/>
</dbReference>
<gene>
    <name evidence="3" type="primary">gcoA_1</name>
    <name evidence="3" type="ORF">LEUCIP111803_01288</name>
</gene>
<dbReference type="PROSITE" id="PS00086">
    <property type="entry name" value="CYTOCHROME_P450"/>
    <property type="match status" value="1"/>
</dbReference>
<sequence>MSLAPVAAVSSASDPDRPLAEAVNEHDLTRDPYPIFDRLRQEAPLHWYEPLGAYLVTRWEDCERVLLHPERFTGLEGGLGRARGDRVFGTPTILASNGELHRGLRRAVDGPLRPRVVRDHLESVIRPVVKRRLERLLERASADLVAEYFEPISVRCLGDLLGLQEIDDDTLRDWFAGMVSGLTNESLAEAGFARSDATRADIARVVAPMVERLRGEPDDTALSHMIHGGRDAGDPRTLEEILPTLAVYITGGMQEPGHGCASAMYGLLVEPEQLQRVREDPALVLRAVEEGIRWISPIGHTERQVVEETELGGVRLQPGDAVYLMLSAANRDPAQFADPERFDIDRENRRHIAFGGGMHVCAGNAFGRAIMRVALEELLVAAPDLRLEPGAEIPVTGWHFRSPRRLPVLL</sequence>
<organism evidence="3 4">
    <name type="scientific">Leucobacter soli</name>
    <dbReference type="NCBI Taxonomy" id="2812850"/>
    <lineage>
        <taxon>Bacteria</taxon>
        <taxon>Bacillati</taxon>
        <taxon>Actinomycetota</taxon>
        <taxon>Actinomycetes</taxon>
        <taxon>Micrococcales</taxon>
        <taxon>Microbacteriaceae</taxon>
        <taxon>Leucobacter</taxon>
    </lineage>
</organism>
<dbReference type="GO" id="GO:0016705">
    <property type="term" value="F:oxidoreductase activity, acting on paired donors, with incorporation or reduction of molecular oxygen"/>
    <property type="evidence" value="ECO:0007669"/>
    <property type="project" value="InterPro"/>
</dbReference>
<keyword evidence="2" id="KW-0349">Heme</keyword>
<dbReference type="PANTHER" id="PTHR46696:SF1">
    <property type="entry name" value="CYTOCHROME P450 YJIB-RELATED"/>
    <property type="match status" value="1"/>
</dbReference>